<evidence type="ECO:0000313" key="2">
    <source>
        <dbReference type="Proteomes" id="UP000622797"/>
    </source>
</evidence>
<keyword evidence="2" id="KW-1185">Reference proteome</keyword>
<dbReference type="OrthoDB" id="5090029at2759"/>
<gene>
    <name evidence="1" type="ORF">FSARC_11346</name>
</gene>
<reference evidence="1" key="2">
    <citation type="submission" date="2020-05" db="EMBL/GenBank/DDBJ databases">
        <authorList>
            <person name="Kim H.-S."/>
            <person name="Proctor R.H."/>
            <person name="Brown D.W."/>
        </authorList>
    </citation>
    <scope>NUCLEOTIDE SEQUENCE</scope>
    <source>
        <strain evidence="1">NRRL 20472</strain>
    </source>
</reference>
<protein>
    <submittedName>
        <fullName evidence="1">Uncharacterized protein</fullName>
    </submittedName>
</protein>
<comment type="caution">
    <text evidence="1">The sequence shown here is derived from an EMBL/GenBank/DDBJ whole genome shotgun (WGS) entry which is preliminary data.</text>
</comment>
<name>A0A8H4X0I3_9HYPO</name>
<dbReference type="EMBL" id="JABEXW010000731">
    <property type="protein sequence ID" value="KAF4957347.1"/>
    <property type="molecule type" value="Genomic_DNA"/>
</dbReference>
<dbReference type="AlphaFoldDB" id="A0A8H4X0I3"/>
<evidence type="ECO:0000313" key="1">
    <source>
        <dbReference type="EMBL" id="KAF4957347.1"/>
    </source>
</evidence>
<organism evidence="1 2">
    <name type="scientific">Fusarium sarcochroum</name>
    <dbReference type="NCBI Taxonomy" id="1208366"/>
    <lineage>
        <taxon>Eukaryota</taxon>
        <taxon>Fungi</taxon>
        <taxon>Dikarya</taxon>
        <taxon>Ascomycota</taxon>
        <taxon>Pezizomycotina</taxon>
        <taxon>Sordariomycetes</taxon>
        <taxon>Hypocreomycetidae</taxon>
        <taxon>Hypocreales</taxon>
        <taxon>Nectriaceae</taxon>
        <taxon>Fusarium</taxon>
        <taxon>Fusarium lateritium species complex</taxon>
    </lineage>
</organism>
<reference evidence="1" key="1">
    <citation type="journal article" date="2020" name="BMC Genomics">
        <title>Correction to: Identification and distribution of gene clusters required for synthesis of sphingolipid metabolism inhibitors in diverse species of the filamentous fungus Fusarium.</title>
        <authorList>
            <person name="Kim H.S."/>
            <person name="Lohmar J.M."/>
            <person name="Busman M."/>
            <person name="Brown D.W."/>
            <person name="Naumann T.A."/>
            <person name="Divon H.H."/>
            <person name="Lysoe E."/>
            <person name="Uhlig S."/>
            <person name="Proctor R.H."/>
        </authorList>
    </citation>
    <scope>NUCLEOTIDE SEQUENCE</scope>
    <source>
        <strain evidence="1">NRRL 20472</strain>
    </source>
</reference>
<proteinExistence type="predicted"/>
<dbReference type="Proteomes" id="UP000622797">
    <property type="component" value="Unassembled WGS sequence"/>
</dbReference>
<sequence>MAPFPFQRLPMEIKIKIIRNLLPETIVPESRAGDAVIITGELAAADSLKRSCPEIREIIEHIRPLKAVDQKGVFMFSFDPDRDTLVVWDMNLPRMIGNFNWIPSDGPVSGLDDGALPIRRLLTCSTYIMPPEVTGPAEEILDPMYWLFGNMDELWQDAPFSTSFPVFSRFPRIQEFVLSIQIAPTKHWHIDVSQMSEPEIAAPRQINDTQGTAMESHQKPSLAENLLIRGIPDDTGPDEEWNLFGNPSAPSSGLGSGPQIDAHGYSGGAMSEGGKWAGFRYYVETEEVEFSPLAWSEVRQFVRRLHAPNGSAMVLPVIQDPQLISRVWIIRPNNKIEPEEQPHHCWTKVKKWEEGDPEWVQQLESTWKMVRGTLLQRGGVEERYSFMTREEQNDLSDSLAQMMIPLLRWD</sequence>
<accession>A0A8H4X0I3</accession>